<dbReference type="RefSeq" id="WP_012851472.1">
    <property type="nucleotide sequence ID" value="NC_013510.1"/>
</dbReference>
<feature type="domain" description="NlpC/P60" evidence="5">
    <location>
        <begin position="210"/>
        <end position="334"/>
    </location>
</feature>
<evidence type="ECO:0000313" key="7">
    <source>
        <dbReference type="Proteomes" id="UP000001918"/>
    </source>
</evidence>
<organism evidence="6 7">
    <name type="scientific">Thermomonospora curvata (strain ATCC 19995 / DSM 43183 / JCM 3096 / KCTC 9072 / NBRC 15933 / NCIMB 10081 / Henssen B9)</name>
    <dbReference type="NCBI Taxonomy" id="471852"/>
    <lineage>
        <taxon>Bacteria</taxon>
        <taxon>Bacillati</taxon>
        <taxon>Actinomycetota</taxon>
        <taxon>Actinomycetes</taxon>
        <taxon>Streptosporangiales</taxon>
        <taxon>Thermomonosporaceae</taxon>
        <taxon>Thermomonospora</taxon>
    </lineage>
</organism>
<dbReference type="Gene3D" id="3.90.1720.10">
    <property type="entry name" value="endopeptidase domain like (from Nostoc punctiforme)"/>
    <property type="match status" value="1"/>
</dbReference>
<gene>
    <name evidence="6" type="ordered locus">Tcur_1103</name>
</gene>
<dbReference type="InterPro" id="IPR000064">
    <property type="entry name" value="NLP_P60_dom"/>
</dbReference>
<evidence type="ECO:0000259" key="5">
    <source>
        <dbReference type="PROSITE" id="PS51935"/>
    </source>
</evidence>
<dbReference type="InterPro" id="IPR051202">
    <property type="entry name" value="Peptidase_C40"/>
</dbReference>
<name>D1A8J3_THECD</name>
<keyword evidence="4" id="KW-0788">Thiol protease</keyword>
<dbReference type="Proteomes" id="UP000001918">
    <property type="component" value="Chromosome"/>
</dbReference>
<dbReference type="Gene3D" id="1.10.530.10">
    <property type="match status" value="1"/>
</dbReference>
<evidence type="ECO:0000256" key="3">
    <source>
        <dbReference type="ARBA" id="ARBA00022801"/>
    </source>
</evidence>
<dbReference type="PANTHER" id="PTHR47053:SF1">
    <property type="entry name" value="MUREIN DD-ENDOPEPTIDASE MEPH-RELATED"/>
    <property type="match status" value="1"/>
</dbReference>
<dbReference type="GO" id="GO:0008234">
    <property type="term" value="F:cysteine-type peptidase activity"/>
    <property type="evidence" value="ECO:0007669"/>
    <property type="project" value="UniProtKB-KW"/>
</dbReference>
<protein>
    <submittedName>
        <fullName evidence="6">NLP/P60 protein</fullName>
    </submittedName>
</protein>
<accession>D1A8J3</accession>
<evidence type="ECO:0000256" key="4">
    <source>
        <dbReference type="ARBA" id="ARBA00022807"/>
    </source>
</evidence>
<keyword evidence="3" id="KW-0378">Hydrolase</keyword>
<dbReference type="InterPro" id="IPR031304">
    <property type="entry name" value="SLT_2"/>
</dbReference>
<dbReference type="SUPFAM" id="SSF54001">
    <property type="entry name" value="Cysteine proteinases"/>
    <property type="match status" value="1"/>
</dbReference>
<evidence type="ECO:0000256" key="1">
    <source>
        <dbReference type="ARBA" id="ARBA00007074"/>
    </source>
</evidence>
<proteinExistence type="inferred from homology"/>
<dbReference type="CDD" id="cd13399">
    <property type="entry name" value="Slt35-like"/>
    <property type="match status" value="1"/>
</dbReference>
<keyword evidence="2" id="KW-0645">Protease</keyword>
<sequence length="349" mass="37576">MRRGLLFLGAAVAAGALFAALIVLPVFMGAGQLLYGGGSGGFCVDTSQASRQPEETSDAKAIPADYLKLYKKAGKDYGLPWNVLAGIGKVETDHGRSTLPGVSSGENYAGAGGPMQFLESTFKAFAVDGNKDGKKSRYDPADAIPSAARYLKHNGAPERMRTALYMYNHSWDYVDLVLSWSKRYGGGDFTIVQANGPKCSDTENLPDDVDEIVQRIIDFALAQRGKRYVFGANGPDAWDCSSLVEGAYKSVGLTIPPSTWTQWPFGVRIPKGSERPGDLVFFNSGPGTSWDRPGHVGLVIGNGKMIAARCATCVPNIGVQSYKRSDWVGVTRPLANPQVQEQLKKLQAR</sequence>
<evidence type="ECO:0000256" key="2">
    <source>
        <dbReference type="ARBA" id="ARBA00022670"/>
    </source>
</evidence>
<keyword evidence="7" id="KW-1185">Reference proteome</keyword>
<dbReference type="eggNOG" id="COG0791">
    <property type="taxonomic scope" value="Bacteria"/>
</dbReference>
<dbReference type="GO" id="GO:0006508">
    <property type="term" value="P:proteolysis"/>
    <property type="evidence" value="ECO:0007669"/>
    <property type="project" value="UniProtKB-KW"/>
</dbReference>
<reference evidence="6 7" key="1">
    <citation type="journal article" date="2011" name="Stand. Genomic Sci.">
        <title>Complete genome sequence of Thermomonospora curvata type strain (B9).</title>
        <authorList>
            <person name="Chertkov O."/>
            <person name="Sikorski J."/>
            <person name="Nolan M."/>
            <person name="Lapidus A."/>
            <person name="Lucas S."/>
            <person name="Del Rio T.G."/>
            <person name="Tice H."/>
            <person name="Cheng J.F."/>
            <person name="Goodwin L."/>
            <person name="Pitluck S."/>
            <person name="Liolios K."/>
            <person name="Ivanova N."/>
            <person name="Mavromatis K."/>
            <person name="Mikhailova N."/>
            <person name="Ovchinnikova G."/>
            <person name="Pati A."/>
            <person name="Chen A."/>
            <person name="Palaniappan K."/>
            <person name="Djao O.D."/>
            <person name="Land M."/>
            <person name="Hauser L."/>
            <person name="Chang Y.J."/>
            <person name="Jeffries C.D."/>
            <person name="Brettin T."/>
            <person name="Han C."/>
            <person name="Detter J.C."/>
            <person name="Rohde M."/>
            <person name="Goker M."/>
            <person name="Woyke T."/>
            <person name="Bristow J."/>
            <person name="Eisen J.A."/>
            <person name="Markowitz V."/>
            <person name="Hugenholtz P."/>
            <person name="Klenk H.P."/>
            <person name="Kyrpides N.C."/>
        </authorList>
    </citation>
    <scope>NUCLEOTIDE SEQUENCE [LARGE SCALE GENOMIC DNA]</scope>
    <source>
        <strain evidence="7">ATCC 19995 / DSM 43183 / JCM 3096 / KCTC 9072 / NBRC 15933 / NCIMB 10081 / Henssen B9</strain>
    </source>
</reference>
<dbReference type="InterPro" id="IPR023346">
    <property type="entry name" value="Lysozyme-like_dom_sf"/>
</dbReference>
<evidence type="ECO:0000313" key="6">
    <source>
        <dbReference type="EMBL" id="ACY96688.1"/>
    </source>
</evidence>
<dbReference type="eggNOG" id="COG2951">
    <property type="taxonomic scope" value="Bacteria"/>
</dbReference>
<dbReference type="KEGG" id="tcu:Tcur_1103"/>
<dbReference type="STRING" id="471852.Tcur_1103"/>
<dbReference type="InterPro" id="IPR038765">
    <property type="entry name" value="Papain-like_cys_pep_sf"/>
</dbReference>
<dbReference type="EMBL" id="CP001738">
    <property type="protein sequence ID" value="ACY96688.1"/>
    <property type="molecule type" value="Genomic_DNA"/>
</dbReference>
<dbReference type="SUPFAM" id="SSF53955">
    <property type="entry name" value="Lysozyme-like"/>
    <property type="match status" value="1"/>
</dbReference>
<dbReference type="HOGENOM" id="CLU_054383_1_0_11"/>
<comment type="similarity">
    <text evidence="1">Belongs to the peptidase C40 family.</text>
</comment>
<dbReference type="CAZy" id="GH23">
    <property type="family name" value="Glycoside Hydrolase Family 23"/>
</dbReference>
<dbReference type="AlphaFoldDB" id="D1A8J3"/>
<dbReference type="PROSITE" id="PS51935">
    <property type="entry name" value="NLPC_P60"/>
    <property type="match status" value="1"/>
</dbReference>
<dbReference type="OrthoDB" id="5244330at2"/>
<dbReference type="Pfam" id="PF00877">
    <property type="entry name" value="NLPC_P60"/>
    <property type="match status" value="1"/>
</dbReference>
<dbReference type="Pfam" id="PF13406">
    <property type="entry name" value="SLT_2"/>
    <property type="match status" value="1"/>
</dbReference>
<dbReference type="PANTHER" id="PTHR47053">
    <property type="entry name" value="MUREIN DD-ENDOPEPTIDASE MEPH-RELATED"/>
    <property type="match status" value="1"/>
</dbReference>